<dbReference type="EMBL" id="BMKF01000001">
    <property type="protein sequence ID" value="GGB67064.1"/>
    <property type="molecule type" value="Genomic_DNA"/>
</dbReference>
<evidence type="ECO:0000313" key="3">
    <source>
        <dbReference type="EMBL" id="GGB67064.1"/>
    </source>
</evidence>
<name>A0ABQ1JH40_9PROT</name>
<dbReference type="GO" id="GO:0016746">
    <property type="term" value="F:acyltransferase activity"/>
    <property type="evidence" value="ECO:0007669"/>
    <property type="project" value="UniProtKB-KW"/>
</dbReference>
<dbReference type="InterPro" id="IPR002656">
    <property type="entry name" value="Acyl_transf_3_dom"/>
</dbReference>
<keyword evidence="1" id="KW-1133">Transmembrane helix</keyword>
<dbReference type="Pfam" id="PF01757">
    <property type="entry name" value="Acyl_transf_3"/>
    <property type="match status" value="1"/>
</dbReference>
<feature type="transmembrane region" description="Helical" evidence="1">
    <location>
        <begin position="44"/>
        <end position="62"/>
    </location>
</feature>
<feature type="transmembrane region" description="Helical" evidence="1">
    <location>
        <begin position="195"/>
        <end position="214"/>
    </location>
</feature>
<feature type="transmembrane region" description="Helical" evidence="1">
    <location>
        <begin position="282"/>
        <end position="300"/>
    </location>
</feature>
<sequence>MSEVHRGAESRARKFDSLDGLRGLSALIVVLFHYGVAAGIDGVFAGYIVVDFFLMLSGFVLSHAYFSKPVEIGKFVRNRIARMWPTHALIIVLLGIGYIVLKGEFDPQKFLMKMTLTNNLGFGPDRPMYNWASWTVAVEFWVNMVMVALFAVLPVMRHSLLWRGTVCGLIAAACYATLFIYPGHLDAVQHDYGPGLNAGFVRCLGAFCLGLIVHRVYALHGDRLRPLLGVWGGIIITVFILALMLNPVVETRWDFLAIIALPLTVFYYAAADTWLSRAPAALLYFGKISFSLYLIHWPILDGTYLMARRAGIAVDDGNMLVLGAMSLFAFLVSIAGATLLQHYFEAPMYKKFRESHGARQKREAETAARGGWRAAE</sequence>
<dbReference type="InterPro" id="IPR050879">
    <property type="entry name" value="Acyltransferase_3"/>
</dbReference>
<organism evidence="3 4">
    <name type="scientific">Henriciella pelagia</name>
    <dbReference type="NCBI Taxonomy" id="1977912"/>
    <lineage>
        <taxon>Bacteria</taxon>
        <taxon>Pseudomonadati</taxon>
        <taxon>Pseudomonadota</taxon>
        <taxon>Alphaproteobacteria</taxon>
        <taxon>Hyphomonadales</taxon>
        <taxon>Hyphomonadaceae</taxon>
        <taxon>Henriciella</taxon>
    </lineage>
</organism>
<gene>
    <name evidence="3" type="ORF">GCM10011503_14810</name>
</gene>
<dbReference type="Proteomes" id="UP000628854">
    <property type="component" value="Unassembled WGS sequence"/>
</dbReference>
<comment type="caution">
    <text evidence="3">The sequence shown here is derived from an EMBL/GenBank/DDBJ whole genome shotgun (WGS) entry which is preliminary data.</text>
</comment>
<accession>A0ABQ1JH40</accession>
<keyword evidence="3" id="KW-0012">Acyltransferase</keyword>
<feature type="transmembrane region" description="Helical" evidence="1">
    <location>
        <begin position="251"/>
        <end position="270"/>
    </location>
</feature>
<evidence type="ECO:0000259" key="2">
    <source>
        <dbReference type="Pfam" id="PF01757"/>
    </source>
</evidence>
<keyword evidence="3" id="KW-0808">Transferase</keyword>
<feature type="transmembrane region" description="Helical" evidence="1">
    <location>
        <begin position="21"/>
        <end position="38"/>
    </location>
</feature>
<feature type="transmembrane region" description="Helical" evidence="1">
    <location>
        <begin position="226"/>
        <end position="245"/>
    </location>
</feature>
<feature type="domain" description="Acyltransferase 3" evidence="2">
    <location>
        <begin position="16"/>
        <end position="335"/>
    </location>
</feature>
<evidence type="ECO:0000313" key="4">
    <source>
        <dbReference type="Proteomes" id="UP000628854"/>
    </source>
</evidence>
<dbReference type="RefSeq" id="WP_084394672.1">
    <property type="nucleotide sequence ID" value="NZ_BMKF01000001.1"/>
</dbReference>
<reference evidence="4" key="1">
    <citation type="journal article" date="2019" name="Int. J. Syst. Evol. Microbiol.">
        <title>The Global Catalogue of Microorganisms (GCM) 10K type strain sequencing project: providing services to taxonomists for standard genome sequencing and annotation.</title>
        <authorList>
            <consortium name="The Broad Institute Genomics Platform"/>
            <consortium name="The Broad Institute Genome Sequencing Center for Infectious Disease"/>
            <person name="Wu L."/>
            <person name="Ma J."/>
        </authorList>
    </citation>
    <scope>NUCLEOTIDE SEQUENCE [LARGE SCALE GENOMIC DNA]</scope>
    <source>
        <strain evidence="4">CGMCC 1.15928</strain>
    </source>
</reference>
<feature type="transmembrane region" description="Helical" evidence="1">
    <location>
        <begin position="160"/>
        <end position="183"/>
    </location>
</feature>
<keyword evidence="1" id="KW-0812">Transmembrane</keyword>
<feature type="transmembrane region" description="Helical" evidence="1">
    <location>
        <begin position="320"/>
        <end position="344"/>
    </location>
</feature>
<keyword evidence="1" id="KW-0472">Membrane</keyword>
<protein>
    <submittedName>
        <fullName evidence="3">Acyltransferase</fullName>
    </submittedName>
</protein>
<dbReference type="PANTHER" id="PTHR23028">
    <property type="entry name" value="ACETYLTRANSFERASE"/>
    <property type="match status" value="1"/>
</dbReference>
<feature type="transmembrane region" description="Helical" evidence="1">
    <location>
        <begin position="131"/>
        <end position="153"/>
    </location>
</feature>
<evidence type="ECO:0000256" key="1">
    <source>
        <dbReference type="SAM" id="Phobius"/>
    </source>
</evidence>
<feature type="transmembrane region" description="Helical" evidence="1">
    <location>
        <begin position="83"/>
        <end position="101"/>
    </location>
</feature>
<proteinExistence type="predicted"/>
<keyword evidence="4" id="KW-1185">Reference proteome</keyword>